<gene>
    <name evidence="2" type="ORF">F383_31204</name>
</gene>
<dbReference type="Proteomes" id="UP000032142">
    <property type="component" value="Unassembled WGS sequence"/>
</dbReference>
<name>A0A0B0PNW8_GOSAR</name>
<organism evidence="2 3">
    <name type="scientific">Gossypium arboreum</name>
    <name type="common">Tree cotton</name>
    <name type="synonym">Gossypium nanking</name>
    <dbReference type="NCBI Taxonomy" id="29729"/>
    <lineage>
        <taxon>Eukaryota</taxon>
        <taxon>Viridiplantae</taxon>
        <taxon>Streptophyta</taxon>
        <taxon>Embryophyta</taxon>
        <taxon>Tracheophyta</taxon>
        <taxon>Spermatophyta</taxon>
        <taxon>Magnoliopsida</taxon>
        <taxon>eudicotyledons</taxon>
        <taxon>Gunneridae</taxon>
        <taxon>Pentapetalae</taxon>
        <taxon>rosids</taxon>
        <taxon>malvids</taxon>
        <taxon>Malvales</taxon>
        <taxon>Malvaceae</taxon>
        <taxon>Malvoideae</taxon>
        <taxon>Gossypium</taxon>
    </lineage>
</organism>
<accession>A0A0B0PNW8</accession>
<feature type="transmembrane region" description="Helical" evidence="1">
    <location>
        <begin position="21"/>
        <end position="45"/>
    </location>
</feature>
<keyword evidence="1" id="KW-1133">Transmembrane helix</keyword>
<reference evidence="3" key="1">
    <citation type="submission" date="2014-09" db="EMBL/GenBank/DDBJ databases">
        <authorList>
            <person name="Mudge J."/>
            <person name="Ramaraj T."/>
            <person name="Lindquist I.E."/>
            <person name="Bharti A.K."/>
            <person name="Sundararajan A."/>
            <person name="Cameron C.T."/>
            <person name="Woodward J.E."/>
            <person name="May G.D."/>
            <person name="Brubaker C."/>
            <person name="Broadhvest J."/>
            <person name="Wilkins T.A."/>
        </authorList>
    </citation>
    <scope>NUCLEOTIDE SEQUENCE</scope>
    <source>
        <strain evidence="3">cv. AKA8401</strain>
    </source>
</reference>
<keyword evidence="1" id="KW-0472">Membrane</keyword>
<sequence>MKNGATSQATEKHRICFLFPIFLIFVIVVTNMFMNIYAIEMVILINLA</sequence>
<dbReference type="AlphaFoldDB" id="A0A0B0PNW8"/>
<evidence type="ECO:0000313" key="2">
    <source>
        <dbReference type="EMBL" id="KHG25106.1"/>
    </source>
</evidence>
<protein>
    <submittedName>
        <fullName evidence="2">Uncharacterized protein</fullName>
    </submittedName>
</protein>
<proteinExistence type="predicted"/>
<evidence type="ECO:0000313" key="3">
    <source>
        <dbReference type="Proteomes" id="UP000032142"/>
    </source>
</evidence>
<evidence type="ECO:0000256" key="1">
    <source>
        <dbReference type="SAM" id="Phobius"/>
    </source>
</evidence>
<dbReference type="EMBL" id="KN431302">
    <property type="protein sequence ID" value="KHG25106.1"/>
    <property type="molecule type" value="Genomic_DNA"/>
</dbReference>
<keyword evidence="1" id="KW-0812">Transmembrane</keyword>
<keyword evidence="3" id="KW-1185">Reference proteome</keyword>